<evidence type="ECO:0000256" key="10">
    <source>
        <dbReference type="ARBA" id="ARBA00022734"/>
    </source>
</evidence>
<comment type="catalytic activity">
    <reaction evidence="17">
        <text>L-threonyl-[protein] + ATP = O-phospho-L-threonyl-[protein] + ADP + H(+)</text>
        <dbReference type="Rhea" id="RHEA:46608"/>
        <dbReference type="Rhea" id="RHEA-COMP:11060"/>
        <dbReference type="Rhea" id="RHEA-COMP:11605"/>
        <dbReference type="ChEBI" id="CHEBI:15378"/>
        <dbReference type="ChEBI" id="CHEBI:30013"/>
        <dbReference type="ChEBI" id="CHEBI:30616"/>
        <dbReference type="ChEBI" id="CHEBI:61977"/>
        <dbReference type="ChEBI" id="CHEBI:456216"/>
        <dbReference type="EC" id="2.7.11.1"/>
    </reaction>
</comment>
<dbReference type="InterPro" id="IPR013320">
    <property type="entry name" value="ConA-like_dom_sf"/>
</dbReference>
<dbReference type="Pfam" id="PF00069">
    <property type="entry name" value="Pkinase"/>
    <property type="match status" value="1"/>
</dbReference>
<evidence type="ECO:0000313" key="22">
    <source>
        <dbReference type="Proteomes" id="UP000237000"/>
    </source>
</evidence>
<sequence>MASLTNPALAWEIFSFLFYLILVESLQNKTNFVYNGFFEANLSFDGASSVRSNGILAITNDTAKLLGHAFYPTPLEFKKVIPGSNKPVAVNFSTNFVFSILPKYPGLGGHGLTFVLASKYPLKDCLPNQYLGLPNVTSNSQFSTRVLANLELQDINDNQVGIDISSLMSNICEPAALQELLNASLSPLGMGRPSRPLILFLIDLSRMLDEYTYVGFSASTGLLSAAHYVHGWSFRIGGRAIDLDPRELPTLPTDSKELVQGFKVGITLASVAPFILVIFAGVHILHTIINKDEIVEDWEVEYGARRFKYSKLHSATRGFGKRNLIGSGGFGKVYMGWFPVQVPNGSLGKLLFDNENQKKKLTSEERYKILTHVARVLLYRHQECQQMVVHRDLKPSNILIDANLNAKLGDFGLARIYEHGNNPDTANIVGTPGYMAPELTRTGKATSSTDVYSYGILLLEVACGRRPIEPHKNAGELVLVDWVREQHCRGDNTRAVDPTFDDYDPEEDSLVLSLGLFCSHSHPDCRPSMGRIVHHLQRDASLPTLPTDIHVDHPKVMMEYSDSFPDDSDPSCCRMTSSKSNSFTSFDKKVSVNKSTSVSF</sequence>
<accession>A0A2P5E6F7</accession>
<evidence type="ECO:0000256" key="1">
    <source>
        <dbReference type="ARBA" id="ARBA00004479"/>
    </source>
</evidence>
<name>A0A2P5E6F7_TREOI</name>
<keyword evidence="16" id="KW-0675">Receptor</keyword>
<dbReference type="Gene3D" id="1.10.510.10">
    <property type="entry name" value="Transferase(Phosphotransferase) domain 1"/>
    <property type="match status" value="1"/>
</dbReference>
<evidence type="ECO:0000256" key="16">
    <source>
        <dbReference type="ARBA" id="ARBA00023170"/>
    </source>
</evidence>
<keyword evidence="22" id="KW-1185">Reference proteome</keyword>
<protein>
    <recommendedName>
        <fullName evidence="5">non-specific serine/threonine protein kinase</fullName>
        <ecNumber evidence="5">2.7.11.1</ecNumber>
    </recommendedName>
</protein>
<dbReference type="CDD" id="cd06899">
    <property type="entry name" value="lectin_legume_LecRK_Arcelin_ConA"/>
    <property type="match status" value="1"/>
</dbReference>
<evidence type="ECO:0000256" key="5">
    <source>
        <dbReference type="ARBA" id="ARBA00012513"/>
    </source>
</evidence>
<dbReference type="PROSITE" id="PS00108">
    <property type="entry name" value="PROTEIN_KINASE_ST"/>
    <property type="match status" value="1"/>
</dbReference>
<evidence type="ECO:0000256" key="11">
    <source>
        <dbReference type="ARBA" id="ARBA00022741"/>
    </source>
</evidence>
<dbReference type="SUPFAM" id="SSF56112">
    <property type="entry name" value="Protein kinase-like (PK-like)"/>
    <property type="match status" value="1"/>
</dbReference>
<dbReference type="PANTHER" id="PTHR27007">
    <property type="match status" value="1"/>
</dbReference>
<dbReference type="SUPFAM" id="SSF49899">
    <property type="entry name" value="Concanavalin A-like lectins/glucanases"/>
    <property type="match status" value="1"/>
</dbReference>
<evidence type="ECO:0000256" key="12">
    <source>
        <dbReference type="ARBA" id="ARBA00022777"/>
    </source>
</evidence>
<reference evidence="22" key="1">
    <citation type="submission" date="2016-06" db="EMBL/GenBank/DDBJ databases">
        <title>Parallel loss of symbiosis genes in relatives of nitrogen-fixing non-legume Parasponia.</title>
        <authorList>
            <person name="Van Velzen R."/>
            <person name="Holmer R."/>
            <person name="Bu F."/>
            <person name="Rutten L."/>
            <person name="Van Zeijl A."/>
            <person name="Liu W."/>
            <person name="Santuari L."/>
            <person name="Cao Q."/>
            <person name="Sharma T."/>
            <person name="Shen D."/>
            <person name="Roswanjaya Y."/>
            <person name="Wardhani T."/>
            <person name="Kalhor M.S."/>
            <person name="Jansen J."/>
            <person name="Van den Hoogen J."/>
            <person name="Gungor B."/>
            <person name="Hartog M."/>
            <person name="Hontelez J."/>
            <person name="Verver J."/>
            <person name="Yang W.-C."/>
            <person name="Schijlen E."/>
            <person name="Repin R."/>
            <person name="Schilthuizen M."/>
            <person name="Schranz E."/>
            <person name="Heidstra R."/>
            <person name="Miyata K."/>
            <person name="Fedorova E."/>
            <person name="Kohlen W."/>
            <person name="Bisseling T."/>
            <person name="Smit S."/>
            <person name="Geurts R."/>
        </authorList>
    </citation>
    <scope>NUCLEOTIDE SEQUENCE [LARGE SCALE GENOMIC DNA]</scope>
    <source>
        <strain evidence="22">cv. RG33-2</strain>
    </source>
</reference>
<keyword evidence="6 21" id="KW-0723">Serine/threonine-protein kinase</keyword>
<evidence type="ECO:0000256" key="17">
    <source>
        <dbReference type="ARBA" id="ARBA00047899"/>
    </source>
</evidence>
<evidence type="ECO:0000256" key="19">
    <source>
        <dbReference type="SAM" id="SignalP"/>
    </source>
</evidence>
<dbReference type="STRING" id="63057.A0A2P5E6F7"/>
<organism evidence="21 22">
    <name type="scientific">Trema orientale</name>
    <name type="common">Charcoal tree</name>
    <name type="synonym">Celtis orientalis</name>
    <dbReference type="NCBI Taxonomy" id="63057"/>
    <lineage>
        <taxon>Eukaryota</taxon>
        <taxon>Viridiplantae</taxon>
        <taxon>Streptophyta</taxon>
        <taxon>Embryophyta</taxon>
        <taxon>Tracheophyta</taxon>
        <taxon>Spermatophyta</taxon>
        <taxon>Magnoliopsida</taxon>
        <taxon>eudicotyledons</taxon>
        <taxon>Gunneridae</taxon>
        <taxon>Pentapetalae</taxon>
        <taxon>rosids</taxon>
        <taxon>fabids</taxon>
        <taxon>Rosales</taxon>
        <taxon>Cannabaceae</taxon>
        <taxon>Trema</taxon>
    </lineage>
</organism>
<comment type="caution">
    <text evidence="21">The sequence shown here is derived from an EMBL/GenBank/DDBJ whole genome shotgun (WGS) entry which is preliminary data.</text>
</comment>
<evidence type="ECO:0000259" key="20">
    <source>
        <dbReference type="PROSITE" id="PS50011"/>
    </source>
</evidence>
<keyword evidence="15" id="KW-0472">Membrane</keyword>
<feature type="domain" description="Protein kinase" evidence="20">
    <location>
        <begin position="208"/>
        <end position="545"/>
    </location>
</feature>
<comment type="similarity">
    <text evidence="3">In the N-terminal section; belongs to the leguminous lectin family.</text>
</comment>
<dbReference type="EMBL" id="JXTC01000224">
    <property type="protein sequence ID" value="PON81137.1"/>
    <property type="molecule type" value="Genomic_DNA"/>
</dbReference>
<keyword evidence="14" id="KW-1133">Transmembrane helix</keyword>
<keyword evidence="7" id="KW-0808">Transferase</keyword>
<feature type="signal peptide" evidence="19">
    <location>
        <begin position="1"/>
        <end position="25"/>
    </location>
</feature>
<evidence type="ECO:0000256" key="9">
    <source>
        <dbReference type="ARBA" id="ARBA00022729"/>
    </source>
</evidence>
<evidence type="ECO:0000256" key="18">
    <source>
        <dbReference type="ARBA" id="ARBA00048679"/>
    </source>
</evidence>
<dbReference type="GO" id="GO:0030246">
    <property type="term" value="F:carbohydrate binding"/>
    <property type="evidence" value="ECO:0007669"/>
    <property type="project" value="UniProtKB-KW"/>
</dbReference>
<dbReference type="OrthoDB" id="1193135at2759"/>
<dbReference type="InterPro" id="IPR000719">
    <property type="entry name" value="Prot_kinase_dom"/>
</dbReference>
<dbReference type="FunFam" id="1.10.510.10:FF:000108">
    <property type="entry name" value="L-type lectin-domain containing receptor kinase S.4"/>
    <property type="match status" value="1"/>
</dbReference>
<dbReference type="Gene3D" id="2.60.120.200">
    <property type="match status" value="1"/>
</dbReference>
<keyword evidence="13" id="KW-0067">ATP-binding</keyword>
<keyword evidence="10" id="KW-0430">Lectin</keyword>
<evidence type="ECO:0000256" key="13">
    <source>
        <dbReference type="ARBA" id="ARBA00022840"/>
    </source>
</evidence>
<evidence type="ECO:0000256" key="15">
    <source>
        <dbReference type="ARBA" id="ARBA00023136"/>
    </source>
</evidence>
<dbReference type="InterPro" id="IPR001220">
    <property type="entry name" value="Legume_lectin_dom"/>
</dbReference>
<dbReference type="InParanoid" id="A0A2P5E6F7"/>
<dbReference type="GO" id="GO:0004674">
    <property type="term" value="F:protein serine/threonine kinase activity"/>
    <property type="evidence" value="ECO:0007669"/>
    <property type="project" value="UniProtKB-KW"/>
</dbReference>
<dbReference type="EC" id="2.7.11.1" evidence="5"/>
<evidence type="ECO:0000256" key="4">
    <source>
        <dbReference type="ARBA" id="ARBA00010217"/>
    </source>
</evidence>
<keyword evidence="8" id="KW-0812">Transmembrane</keyword>
<evidence type="ECO:0000313" key="21">
    <source>
        <dbReference type="EMBL" id="PON81137.1"/>
    </source>
</evidence>
<evidence type="ECO:0000256" key="3">
    <source>
        <dbReference type="ARBA" id="ARBA00008536"/>
    </source>
</evidence>
<evidence type="ECO:0000256" key="7">
    <source>
        <dbReference type="ARBA" id="ARBA00022679"/>
    </source>
</evidence>
<comment type="similarity">
    <text evidence="4">In the C-terminal section; belongs to the protein kinase superfamily. Ser/Thr protein kinase family.</text>
</comment>
<comment type="subcellular location">
    <subcellularLocation>
        <location evidence="1">Membrane</location>
        <topology evidence="1">Single-pass type I membrane protein</topology>
    </subcellularLocation>
</comment>
<dbReference type="InterPro" id="IPR011009">
    <property type="entry name" value="Kinase-like_dom_sf"/>
</dbReference>
<keyword evidence="12 21" id="KW-0418">Kinase</keyword>
<gene>
    <name evidence="21" type="ORF">TorRG33x02_230960</name>
</gene>
<dbReference type="InterPro" id="IPR050528">
    <property type="entry name" value="L-type_Lectin-RKs"/>
</dbReference>
<keyword evidence="9 19" id="KW-0732">Signal</keyword>
<keyword evidence="11" id="KW-0547">Nucleotide-binding</keyword>
<dbReference type="Pfam" id="PF00139">
    <property type="entry name" value="Lectin_legB"/>
    <property type="match status" value="2"/>
</dbReference>
<dbReference type="PROSITE" id="PS50011">
    <property type="entry name" value="PROTEIN_KINASE_DOM"/>
    <property type="match status" value="1"/>
</dbReference>
<dbReference type="GO" id="GO:0016020">
    <property type="term" value="C:membrane"/>
    <property type="evidence" value="ECO:0007669"/>
    <property type="project" value="UniProtKB-SubCell"/>
</dbReference>
<dbReference type="AlphaFoldDB" id="A0A2P5E6F7"/>
<comment type="similarity">
    <text evidence="2">Belongs to the leguminous lectin family.</text>
</comment>
<dbReference type="GO" id="GO:0005524">
    <property type="term" value="F:ATP binding"/>
    <property type="evidence" value="ECO:0007669"/>
    <property type="project" value="UniProtKB-KW"/>
</dbReference>
<dbReference type="SMART" id="SM00220">
    <property type="entry name" value="S_TKc"/>
    <property type="match status" value="1"/>
</dbReference>
<comment type="catalytic activity">
    <reaction evidence="18">
        <text>L-seryl-[protein] + ATP = O-phospho-L-seryl-[protein] + ADP + H(+)</text>
        <dbReference type="Rhea" id="RHEA:17989"/>
        <dbReference type="Rhea" id="RHEA-COMP:9863"/>
        <dbReference type="Rhea" id="RHEA-COMP:11604"/>
        <dbReference type="ChEBI" id="CHEBI:15378"/>
        <dbReference type="ChEBI" id="CHEBI:29999"/>
        <dbReference type="ChEBI" id="CHEBI:30616"/>
        <dbReference type="ChEBI" id="CHEBI:83421"/>
        <dbReference type="ChEBI" id="CHEBI:456216"/>
        <dbReference type="EC" id="2.7.11.1"/>
    </reaction>
</comment>
<evidence type="ECO:0000256" key="14">
    <source>
        <dbReference type="ARBA" id="ARBA00022989"/>
    </source>
</evidence>
<proteinExistence type="inferred from homology"/>
<evidence type="ECO:0000256" key="8">
    <source>
        <dbReference type="ARBA" id="ARBA00022692"/>
    </source>
</evidence>
<dbReference type="Proteomes" id="UP000237000">
    <property type="component" value="Unassembled WGS sequence"/>
</dbReference>
<evidence type="ECO:0000256" key="6">
    <source>
        <dbReference type="ARBA" id="ARBA00022527"/>
    </source>
</evidence>
<dbReference type="InterPro" id="IPR008271">
    <property type="entry name" value="Ser/Thr_kinase_AS"/>
</dbReference>
<evidence type="ECO:0000256" key="2">
    <source>
        <dbReference type="ARBA" id="ARBA00007606"/>
    </source>
</evidence>
<feature type="chain" id="PRO_5015136847" description="non-specific serine/threonine protein kinase" evidence="19">
    <location>
        <begin position="26"/>
        <end position="600"/>
    </location>
</feature>